<name>A0AAV4PPL2_9ARAC</name>
<feature type="transmembrane region" description="Helical" evidence="1">
    <location>
        <begin position="50"/>
        <end position="73"/>
    </location>
</feature>
<reference evidence="2 3" key="1">
    <citation type="submission" date="2021-06" db="EMBL/GenBank/DDBJ databases">
        <title>Caerostris darwini draft genome.</title>
        <authorList>
            <person name="Kono N."/>
            <person name="Arakawa K."/>
        </authorList>
    </citation>
    <scope>NUCLEOTIDE SEQUENCE [LARGE SCALE GENOMIC DNA]</scope>
</reference>
<keyword evidence="1" id="KW-0812">Transmembrane</keyword>
<sequence>MKSSFSRLTLKSMTCFPVRAKVRNLTSLNLSVVSVNDGFSLQADWKITCMLSITFILILPLTSRIVVILLPLLSLRLKIWLMPAPTLVLPVVRLFRTLCPPLHGPLWLLSQHGQRLCSSSTSFSTPRRTGPSRPFESMMAPQNLPLMLLNCLRSRPVKDQFLQVT</sequence>
<dbReference type="AlphaFoldDB" id="A0AAV4PPL2"/>
<evidence type="ECO:0000313" key="3">
    <source>
        <dbReference type="Proteomes" id="UP001054837"/>
    </source>
</evidence>
<protein>
    <submittedName>
        <fullName evidence="2">Uncharacterized protein</fullName>
    </submittedName>
</protein>
<keyword evidence="3" id="KW-1185">Reference proteome</keyword>
<evidence type="ECO:0000313" key="2">
    <source>
        <dbReference type="EMBL" id="GIX97721.1"/>
    </source>
</evidence>
<dbReference type="EMBL" id="BPLQ01003067">
    <property type="protein sequence ID" value="GIX97721.1"/>
    <property type="molecule type" value="Genomic_DNA"/>
</dbReference>
<dbReference type="Proteomes" id="UP001054837">
    <property type="component" value="Unassembled WGS sequence"/>
</dbReference>
<organism evidence="2 3">
    <name type="scientific">Caerostris darwini</name>
    <dbReference type="NCBI Taxonomy" id="1538125"/>
    <lineage>
        <taxon>Eukaryota</taxon>
        <taxon>Metazoa</taxon>
        <taxon>Ecdysozoa</taxon>
        <taxon>Arthropoda</taxon>
        <taxon>Chelicerata</taxon>
        <taxon>Arachnida</taxon>
        <taxon>Araneae</taxon>
        <taxon>Araneomorphae</taxon>
        <taxon>Entelegynae</taxon>
        <taxon>Araneoidea</taxon>
        <taxon>Araneidae</taxon>
        <taxon>Caerostris</taxon>
    </lineage>
</organism>
<keyword evidence="1" id="KW-0472">Membrane</keyword>
<keyword evidence="1" id="KW-1133">Transmembrane helix</keyword>
<proteinExistence type="predicted"/>
<evidence type="ECO:0000256" key="1">
    <source>
        <dbReference type="SAM" id="Phobius"/>
    </source>
</evidence>
<gene>
    <name evidence="2" type="ORF">CDAR_68471</name>
</gene>
<accession>A0AAV4PPL2</accession>
<comment type="caution">
    <text evidence="2">The sequence shown here is derived from an EMBL/GenBank/DDBJ whole genome shotgun (WGS) entry which is preliminary data.</text>
</comment>